<dbReference type="Proteomes" id="UP000198982">
    <property type="component" value="Unassembled WGS sequence"/>
</dbReference>
<organism evidence="1 2">
    <name type="scientific">Pseudomonas saponiphila</name>
    <dbReference type="NCBI Taxonomy" id="556534"/>
    <lineage>
        <taxon>Bacteria</taxon>
        <taxon>Pseudomonadati</taxon>
        <taxon>Pseudomonadota</taxon>
        <taxon>Gammaproteobacteria</taxon>
        <taxon>Pseudomonadales</taxon>
        <taxon>Pseudomonadaceae</taxon>
        <taxon>Pseudomonas</taxon>
    </lineage>
</organism>
<protein>
    <submittedName>
        <fullName evidence="1">Uncharacterized protein</fullName>
    </submittedName>
</protein>
<dbReference type="RefSeq" id="WP_143038262.1">
    <property type="nucleotide sequence ID" value="NZ_FNTJ01000001.1"/>
</dbReference>
<gene>
    <name evidence="1" type="ORF">SAMN05216178_2275</name>
</gene>
<dbReference type="AlphaFoldDB" id="A0A1H4M802"/>
<evidence type="ECO:0000313" key="2">
    <source>
        <dbReference type="Proteomes" id="UP000198982"/>
    </source>
</evidence>
<keyword evidence="2" id="KW-1185">Reference proteome</keyword>
<sequence length="150" mass="17049">MNLDRDHSKDCAKPSVIGEKVHSGLRALNTVVGMQGKSITSEFNAFFDEAVLRQVAEICIDPLLCLRRAKIEVQAMRGRERVRLSCRLKNPLLKRSIQFHMSGLPGLLVWMQKAITDAPDTQFTRNTKSQAKKNHLAGWFFVLQIKTIWS</sequence>
<reference evidence="2" key="1">
    <citation type="submission" date="2016-10" db="EMBL/GenBank/DDBJ databases">
        <authorList>
            <person name="Varghese N."/>
            <person name="Submissions S."/>
        </authorList>
    </citation>
    <scope>NUCLEOTIDE SEQUENCE [LARGE SCALE GENOMIC DNA]</scope>
    <source>
        <strain evidence="2">DSM 9751</strain>
    </source>
</reference>
<accession>A0A1H4M802</accession>
<dbReference type="EMBL" id="FNTJ01000001">
    <property type="protein sequence ID" value="SEB79210.1"/>
    <property type="molecule type" value="Genomic_DNA"/>
</dbReference>
<evidence type="ECO:0000313" key="1">
    <source>
        <dbReference type="EMBL" id="SEB79210.1"/>
    </source>
</evidence>
<name>A0A1H4M802_9PSED</name>
<proteinExistence type="predicted"/>